<protein>
    <submittedName>
        <fullName evidence="2">Uncharacterized protein</fullName>
    </submittedName>
</protein>
<feature type="region of interest" description="Disordered" evidence="1">
    <location>
        <begin position="159"/>
        <end position="179"/>
    </location>
</feature>
<accession>A0A9P7ZVV8</accession>
<feature type="compositionally biased region" description="Pro residues" evidence="1">
    <location>
        <begin position="168"/>
        <end position="179"/>
    </location>
</feature>
<evidence type="ECO:0000313" key="3">
    <source>
        <dbReference type="Proteomes" id="UP000717515"/>
    </source>
</evidence>
<sequence>VGSTDNGIVTTTATSMWTLQEIKRHINYYHVLAKDGTSRRRYSGAARNCPSRQCDHCSEHEPSVAHDCPQEQAGAEGGEARHPHQAAYSAISTPEAGFIRCRTVEQVLNARAVRNKWSGQVRKFENSGAAVRDRRTRYIFTRKMYARLSALEKSRIKQAAPPQLLLPEAPPALSSPPPP</sequence>
<name>A0A9P7ZVV8_MORAP</name>
<proteinExistence type="predicted"/>
<reference evidence="2" key="1">
    <citation type="submission" date="2021-07" db="EMBL/GenBank/DDBJ databases">
        <title>Draft genome of Mortierella alpina, strain LL118, isolated from an aspen leaf litter sample.</title>
        <authorList>
            <person name="Yang S."/>
            <person name="Vinatzer B.A."/>
        </authorList>
    </citation>
    <scope>NUCLEOTIDE SEQUENCE</scope>
    <source>
        <strain evidence="2">LL118</strain>
    </source>
</reference>
<feature type="region of interest" description="Disordered" evidence="1">
    <location>
        <begin position="60"/>
        <end position="82"/>
    </location>
</feature>
<evidence type="ECO:0000313" key="2">
    <source>
        <dbReference type="EMBL" id="KAG9319033.1"/>
    </source>
</evidence>
<dbReference type="EMBL" id="JAIFTL010000984">
    <property type="protein sequence ID" value="KAG9319033.1"/>
    <property type="molecule type" value="Genomic_DNA"/>
</dbReference>
<dbReference type="AlphaFoldDB" id="A0A9P7ZVV8"/>
<dbReference type="Proteomes" id="UP000717515">
    <property type="component" value="Unassembled WGS sequence"/>
</dbReference>
<feature type="non-terminal residue" evidence="2">
    <location>
        <position position="1"/>
    </location>
</feature>
<gene>
    <name evidence="2" type="ORF">KVV02_000610</name>
</gene>
<organism evidence="2 3">
    <name type="scientific">Mortierella alpina</name>
    <name type="common">Oleaginous fungus</name>
    <name type="synonym">Mortierella renispora</name>
    <dbReference type="NCBI Taxonomy" id="64518"/>
    <lineage>
        <taxon>Eukaryota</taxon>
        <taxon>Fungi</taxon>
        <taxon>Fungi incertae sedis</taxon>
        <taxon>Mucoromycota</taxon>
        <taxon>Mortierellomycotina</taxon>
        <taxon>Mortierellomycetes</taxon>
        <taxon>Mortierellales</taxon>
        <taxon>Mortierellaceae</taxon>
        <taxon>Mortierella</taxon>
    </lineage>
</organism>
<evidence type="ECO:0000256" key="1">
    <source>
        <dbReference type="SAM" id="MobiDB-lite"/>
    </source>
</evidence>
<feature type="non-terminal residue" evidence="2">
    <location>
        <position position="179"/>
    </location>
</feature>
<comment type="caution">
    <text evidence="2">The sequence shown here is derived from an EMBL/GenBank/DDBJ whole genome shotgun (WGS) entry which is preliminary data.</text>
</comment>